<feature type="non-terminal residue" evidence="2">
    <location>
        <position position="1"/>
    </location>
</feature>
<organism>
    <name type="scientific">Solenopsis invicta</name>
    <name type="common">Red imported fire ant</name>
    <name type="synonym">Solenopsis wagneri</name>
    <dbReference type="NCBI Taxonomy" id="13686"/>
    <lineage>
        <taxon>Eukaryota</taxon>
        <taxon>Metazoa</taxon>
        <taxon>Ecdysozoa</taxon>
        <taxon>Arthropoda</taxon>
        <taxon>Hexapoda</taxon>
        <taxon>Insecta</taxon>
        <taxon>Pterygota</taxon>
        <taxon>Neoptera</taxon>
        <taxon>Endopterygota</taxon>
        <taxon>Hymenoptera</taxon>
        <taxon>Apocrita</taxon>
        <taxon>Aculeata</taxon>
        <taxon>Formicoidea</taxon>
        <taxon>Formicidae</taxon>
        <taxon>Myrmicinae</taxon>
        <taxon>Solenopsis</taxon>
    </lineage>
</organism>
<feature type="region of interest" description="Disordered" evidence="1">
    <location>
        <begin position="1"/>
        <end position="66"/>
    </location>
</feature>
<evidence type="ECO:0000313" key="2">
    <source>
        <dbReference type="EMBL" id="EFZ17508.1"/>
    </source>
</evidence>
<proteinExistence type="predicted"/>
<name>E9IPJ5_SOLIN</name>
<sequence>RSLMENYDINESEKNSNECRSQENCSVNGSASEENIDLDKSAGNEIDINNDNNDDGSGDDVDENDFSEYDHYIDDDQYEEDIEEEFNEIEALREWAIKCNIKHTHLDSLLQIIRRRMLPELPKCSKTFLKTTSAEYEIKQFKGPNNVVIGEFVYFGIAKHLQRCVNAD</sequence>
<gene>
    <name evidence="2" type="ORF">SINV_00285</name>
</gene>
<dbReference type="EMBL" id="GL764532">
    <property type="protein sequence ID" value="EFZ17508.1"/>
    <property type="molecule type" value="Genomic_DNA"/>
</dbReference>
<dbReference type="AlphaFoldDB" id="E9IPJ5"/>
<evidence type="ECO:0000256" key="1">
    <source>
        <dbReference type="SAM" id="MobiDB-lite"/>
    </source>
</evidence>
<reference evidence="2" key="1">
    <citation type="journal article" date="2011" name="Proc. Natl. Acad. Sci. U.S.A.">
        <title>The genome of the fire ant Solenopsis invicta.</title>
        <authorList>
            <person name="Wurm Y."/>
            <person name="Wang J."/>
            <person name="Riba-Grognuz O."/>
            <person name="Corona M."/>
            <person name="Nygaard S."/>
            <person name="Hunt B.G."/>
            <person name="Ingram K.K."/>
            <person name="Falquet L."/>
            <person name="Nipitwattanaphon M."/>
            <person name="Gotzek D."/>
            <person name="Dijkstra M.B."/>
            <person name="Oettler J."/>
            <person name="Comtesse F."/>
            <person name="Shih C.J."/>
            <person name="Wu W.J."/>
            <person name="Yang C.C."/>
            <person name="Thomas J."/>
            <person name="Beaudoing E."/>
            <person name="Pradervand S."/>
            <person name="Flegel V."/>
            <person name="Cook E.D."/>
            <person name="Fabbretti R."/>
            <person name="Stockinger H."/>
            <person name="Long L."/>
            <person name="Farmerie W.G."/>
            <person name="Oakey J."/>
            <person name="Boomsma J.J."/>
            <person name="Pamilo P."/>
            <person name="Yi S.V."/>
            <person name="Heinze J."/>
            <person name="Goodisman M.A."/>
            <person name="Farinelli L."/>
            <person name="Harshman K."/>
            <person name="Hulo N."/>
            <person name="Cerutti L."/>
            <person name="Xenarios I."/>
            <person name="Shoemaker D."/>
            <person name="Keller L."/>
        </authorList>
    </citation>
    <scope>NUCLEOTIDE SEQUENCE [LARGE SCALE GENOMIC DNA]</scope>
</reference>
<feature type="compositionally biased region" description="Polar residues" evidence="1">
    <location>
        <begin position="22"/>
        <end position="33"/>
    </location>
</feature>
<accession>E9IPJ5</accession>
<feature type="compositionally biased region" description="Acidic residues" evidence="1">
    <location>
        <begin position="52"/>
        <end position="66"/>
    </location>
</feature>
<protein>
    <submittedName>
        <fullName evidence="2">Uncharacterized protein</fullName>
    </submittedName>
</protein>
<feature type="compositionally biased region" description="Basic and acidic residues" evidence="1">
    <location>
        <begin position="11"/>
        <end position="21"/>
    </location>
</feature>
<dbReference type="HOGENOM" id="CLU_1590577_0_0_1"/>
<feature type="non-terminal residue" evidence="2">
    <location>
        <position position="168"/>
    </location>
</feature>